<proteinExistence type="predicted"/>
<dbReference type="EMBL" id="BKCJ011838908">
    <property type="protein sequence ID" value="GFD57240.1"/>
    <property type="molecule type" value="Genomic_DNA"/>
</dbReference>
<gene>
    <name evidence="1" type="ORF">Tci_929209</name>
</gene>
<evidence type="ECO:0000313" key="1">
    <source>
        <dbReference type="EMBL" id="GFD57240.1"/>
    </source>
</evidence>
<organism evidence="1">
    <name type="scientific">Tanacetum cinerariifolium</name>
    <name type="common">Dalmatian daisy</name>
    <name type="synonym">Chrysanthemum cinerariifolium</name>
    <dbReference type="NCBI Taxonomy" id="118510"/>
    <lineage>
        <taxon>Eukaryota</taxon>
        <taxon>Viridiplantae</taxon>
        <taxon>Streptophyta</taxon>
        <taxon>Embryophyta</taxon>
        <taxon>Tracheophyta</taxon>
        <taxon>Spermatophyta</taxon>
        <taxon>Magnoliopsida</taxon>
        <taxon>eudicotyledons</taxon>
        <taxon>Gunneridae</taxon>
        <taxon>Pentapetalae</taxon>
        <taxon>asterids</taxon>
        <taxon>campanulids</taxon>
        <taxon>Asterales</taxon>
        <taxon>Asteraceae</taxon>
        <taxon>Asteroideae</taxon>
        <taxon>Anthemideae</taxon>
        <taxon>Anthemidinae</taxon>
        <taxon>Tanacetum</taxon>
    </lineage>
</organism>
<feature type="non-terminal residue" evidence="1">
    <location>
        <position position="20"/>
    </location>
</feature>
<dbReference type="AlphaFoldDB" id="A0A699XFP8"/>
<sequence>MSTSCCASRAGRVLRGRLRS</sequence>
<protein>
    <submittedName>
        <fullName evidence="1">Uncharacterized protein</fullName>
    </submittedName>
</protein>
<name>A0A699XFP8_TANCI</name>
<accession>A0A699XFP8</accession>
<comment type="caution">
    <text evidence="1">The sequence shown here is derived from an EMBL/GenBank/DDBJ whole genome shotgun (WGS) entry which is preliminary data.</text>
</comment>
<reference evidence="1" key="1">
    <citation type="journal article" date="2019" name="Sci. Rep.">
        <title>Draft genome of Tanacetum cinerariifolium, the natural source of mosquito coil.</title>
        <authorList>
            <person name="Yamashiro T."/>
            <person name="Shiraishi A."/>
            <person name="Satake H."/>
            <person name="Nakayama K."/>
        </authorList>
    </citation>
    <scope>NUCLEOTIDE SEQUENCE</scope>
</reference>